<keyword evidence="2" id="KW-1185">Reference proteome</keyword>
<dbReference type="InterPro" id="IPR006175">
    <property type="entry name" value="YjgF/YER057c/UK114"/>
</dbReference>
<proteinExistence type="predicted"/>
<dbReference type="SUPFAM" id="SSF55298">
    <property type="entry name" value="YjgF-like"/>
    <property type="match status" value="1"/>
</dbReference>
<evidence type="ECO:0000313" key="2">
    <source>
        <dbReference type="Proteomes" id="UP000234331"/>
    </source>
</evidence>
<organism evidence="1 2">
    <name type="scientific">Frankia canadensis</name>
    <dbReference type="NCBI Taxonomy" id="1836972"/>
    <lineage>
        <taxon>Bacteria</taxon>
        <taxon>Bacillati</taxon>
        <taxon>Actinomycetota</taxon>
        <taxon>Actinomycetes</taxon>
        <taxon>Frankiales</taxon>
        <taxon>Frankiaceae</taxon>
        <taxon>Frankia</taxon>
    </lineage>
</organism>
<reference evidence="1 2" key="1">
    <citation type="submission" date="2017-06" db="EMBL/GenBank/DDBJ databases">
        <authorList>
            <person name="Kim H.J."/>
            <person name="Triplett B.A."/>
        </authorList>
    </citation>
    <scope>NUCLEOTIDE SEQUENCE [LARGE SCALE GENOMIC DNA]</scope>
    <source>
        <strain evidence="1">FRACA_ARgP5</strain>
    </source>
</reference>
<evidence type="ECO:0000313" key="1">
    <source>
        <dbReference type="EMBL" id="SNQ45921.1"/>
    </source>
</evidence>
<protein>
    <submittedName>
        <fullName evidence="1">Endoribonuclease L-PSP</fullName>
    </submittedName>
</protein>
<dbReference type="Gene3D" id="3.30.1330.40">
    <property type="entry name" value="RutC-like"/>
    <property type="match status" value="1"/>
</dbReference>
<dbReference type="InterPro" id="IPR035959">
    <property type="entry name" value="RutC-like_sf"/>
</dbReference>
<dbReference type="Proteomes" id="UP000234331">
    <property type="component" value="Unassembled WGS sequence"/>
</dbReference>
<dbReference type="PANTHER" id="PTHR11803:SF39">
    <property type="entry name" value="2-IMINOBUTANOATE_2-IMINOPROPANOATE DEAMINASE"/>
    <property type="match status" value="1"/>
</dbReference>
<dbReference type="GO" id="GO:0005829">
    <property type="term" value="C:cytosol"/>
    <property type="evidence" value="ECO:0007669"/>
    <property type="project" value="TreeGrafter"/>
</dbReference>
<dbReference type="EMBL" id="FZMO01000023">
    <property type="protein sequence ID" value="SNQ45921.1"/>
    <property type="molecule type" value="Genomic_DNA"/>
</dbReference>
<dbReference type="CDD" id="cd00448">
    <property type="entry name" value="YjgF_YER057c_UK114_family"/>
    <property type="match status" value="1"/>
</dbReference>
<dbReference type="AlphaFoldDB" id="A0A2I2KJS0"/>
<name>A0A2I2KJS0_9ACTN</name>
<dbReference type="Pfam" id="PF01042">
    <property type="entry name" value="Ribonuc_L-PSP"/>
    <property type="match status" value="1"/>
</dbReference>
<sequence>MKQEPVSRGTGIPGLQLQAGEDVKRRTVPLPAGLAGLVPISAAVRTGDLVALSGCVSLDPATGLARGGTVQDQARDVFAQIAGVLEQAGASLTDVVRCVCYLTDAADAPGLDAVFRETFPVDPPARTTVICGLARPGLLVEIEATAWCG</sequence>
<accession>A0A2I2KJS0</accession>
<gene>
    <name evidence="1" type="ORF">FRACA_1190002</name>
</gene>
<dbReference type="PANTHER" id="PTHR11803">
    <property type="entry name" value="2-IMINOBUTANOATE/2-IMINOPROPANOATE DEAMINASE RIDA"/>
    <property type="match status" value="1"/>
</dbReference>
<dbReference type="OrthoDB" id="9815126at2"/>
<dbReference type="GO" id="GO:0019239">
    <property type="term" value="F:deaminase activity"/>
    <property type="evidence" value="ECO:0007669"/>
    <property type="project" value="TreeGrafter"/>
</dbReference>